<feature type="region of interest" description="Disordered" evidence="1">
    <location>
        <begin position="672"/>
        <end position="702"/>
    </location>
</feature>
<feature type="compositionally biased region" description="Low complexity" evidence="1">
    <location>
        <begin position="908"/>
        <end position="936"/>
    </location>
</feature>
<dbReference type="OrthoDB" id="1932706at2759"/>
<feature type="region of interest" description="Disordered" evidence="1">
    <location>
        <begin position="79"/>
        <end position="209"/>
    </location>
</feature>
<feature type="compositionally biased region" description="Low complexity" evidence="1">
    <location>
        <begin position="136"/>
        <end position="157"/>
    </location>
</feature>
<feature type="compositionally biased region" description="Low complexity" evidence="1">
    <location>
        <begin position="718"/>
        <end position="736"/>
    </location>
</feature>
<proteinExistence type="predicted"/>
<dbReference type="PANTHER" id="PTHR13526">
    <property type="entry name" value="TRANSCRIPTION FACTOR SPT20 HOMOLOG"/>
    <property type="match status" value="1"/>
</dbReference>
<evidence type="ECO:0000256" key="1">
    <source>
        <dbReference type="SAM" id="MobiDB-lite"/>
    </source>
</evidence>
<comment type="caution">
    <text evidence="3">The sequence shown here is derived from an EMBL/GenBank/DDBJ whole genome shotgun (WGS) entry which is preliminary data.</text>
</comment>
<dbReference type="InterPro" id="IPR021950">
    <property type="entry name" value="Spt20"/>
</dbReference>
<dbReference type="Proteomes" id="UP001140172">
    <property type="component" value="Unassembled WGS sequence"/>
</dbReference>
<feature type="region of interest" description="Disordered" evidence="1">
    <location>
        <begin position="1147"/>
        <end position="1171"/>
    </location>
</feature>
<reference evidence="3" key="1">
    <citation type="submission" date="2022-07" db="EMBL/GenBank/DDBJ databases">
        <title>Phylogenomic reconstructions and comparative analyses of Kickxellomycotina fungi.</title>
        <authorList>
            <person name="Reynolds N.K."/>
            <person name="Stajich J.E."/>
            <person name="Barry K."/>
            <person name="Grigoriev I.V."/>
            <person name="Crous P."/>
            <person name="Smith M.E."/>
        </authorList>
    </citation>
    <scope>NUCLEOTIDE SEQUENCE</scope>
    <source>
        <strain evidence="3">BCRC 34489</strain>
    </source>
</reference>
<accession>A0A9W8LIK2</accession>
<keyword evidence="4" id="KW-1185">Reference proteome</keyword>
<dbReference type="EMBL" id="JANBUM010000191">
    <property type="protein sequence ID" value="KAJ2781968.1"/>
    <property type="molecule type" value="Genomic_DNA"/>
</dbReference>
<feature type="compositionally biased region" description="Acidic residues" evidence="1">
    <location>
        <begin position="175"/>
        <end position="209"/>
    </location>
</feature>
<feature type="region of interest" description="Disordered" evidence="1">
    <location>
        <begin position="1517"/>
        <end position="1544"/>
    </location>
</feature>
<gene>
    <name evidence="3" type="primary">SPT20</name>
    <name evidence="3" type="ORF">GGI15_003059</name>
</gene>
<feature type="compositionally biased region" description="Low complexity" evidence="1">
    <location>
        <begin position="802"/>
        <end position="813"/>
    </location>
</feature>
<feature type="region of interest" description="Disordered" evidence="1">
    <location>
        <begin position="718"/>
        <end position="953"/>
    </location>
</feature>
<feature type="compositionally biased region" description="Low complexity" evidence="1">
    <location>
        <begin position="852"/>
        <end position="869"/>
    </location>
</feature>
<feature type="compositionally biased region" description="Polar residues" evidence="1">
    <location>
        <begin position="1099"/>
        <end position="1117"/>
    </location>
</feature>
<feature type="compositionally biased region" description="Low complexity" evidence="1">
    <location>
        <begin position="774"/>
        <end position="786"/>
    </location>
</feature>
<feature type="region of interest" description="Disordered" evidence="1">
    <location>
        <begin position="545"/>
        <end position="576"/>
    </location>
</feature>
<feature type="compositionally biased region" description="Basic and acidic residues" evidence="1">
    <location>
        <begin position="876"/>
        <end position="888"/>
    </location>
</feature>
<feature type="compositionally biased region" description="Acidic residues" evidence="1">
    <location>
        <begin position="832"/>
        <end position="844"/>
    </location>
</feature>
<feature type="region of interest" description="Disordered" evidence="1">
    <location>
        <begin position="380"/>
        <end position="415"/>
    </location>
</feature>
<feature type="compositionally biased region" description="Polar residues" evidence="1">
    <location>
        <begin position="384"/>
        <end position="396"/>
    </location>
</feature>
<dbReference type="GO" id="GO:0000124">
    <property type="term" value="C:SAGA complex"/>
    <property type="evidence" value="ECO:0007669"/>
    <property type="project" value="InterPro"/>
</dbReference>
<evidence type="ECO:0000313" key="3">
    <source>
        <dbReference type="EMBL" id="KAJ2781968.1"/>
    </source>
</evidence>
<protein>
    <submittedName>
        <fullName evidence="3">Transcription factor spt20</fullName>
    </submittedName>
</protein>
<dbReference type="GO" id="GO:0006357">
    <property type="term" value="P:regulation of transcription by RNA polymerase II"/>
    <property type="evidence" value="ECO:0007669"/>
    <property type="project" value="TreeGrafter"/>
</dbReference>
<feature type="compositionally biased region" description="Acidic residues" evidence="1">
    <location>
        <begin position="35"/>
        <end position="58"/>
    </location>
</feature>
<sequence>MSASVVTGASVKPHSAKRDTTPHMSDHRSPSSAMPEDDRDSIIDFEDELQQELENEIDASFDSLFAEDLDLDIDFADDAEPSRLSAAPDRTSTEYSVDDDFGDLDHLDNDNDDDDDDANDQDEEDDDEVDFDFDDPSIPIASDAAAPTNPRASAAAAYKPPVYTPTNGSHPRVIEDEDDDEDEEDEYRYDDDDDEEDVEQSDSASEDEFEAVDFGSQVGYGSPTIPAASAAAASGTATATEEPVSATAKRPRTQVRIGDMDFLDRYKDHAPSLTLHLFDSHFRFNGQEGVFLYNSTMRFFFDALNEGRIPVDLVDVLAQVEIKYYEGCLIVEVHDHRRPSLEPKVKKQRVSELMTCSAFGAAHTVPVAASSPFSVPAHVVPEPGSSSAAPTQNGIQGSAEKESAAAEPSSASDRTTVYKKVMRPTAETLNLDIQLLCESSRAQLSQTDVLEIEGMVLVATEEPLDLEPDFQVSRISNAIRYIEYSHMLPRKRCKYNSAEIEAEKEERREKQKLLSLMDDRKNREFQPSFNRLSQVHELRNKKFLSDAEPHPEAMPGTSSTAGSTAGRKKNRGQMSLMPDGSRVIRTLRFVRTINNQSTHTVFHVLAQPEGRGLQGVIRWGVHPDTSIKGGMKTFSFPSEEIMRMHIDNFKLLLSIENNRLVYDSIYPDGIPTAGPPPSSSTAAASATPSTSSRQLPPVSTAGSTVVVDSAENSPIIESSVSSPVVGSNGVSAAAEVPGSPGEGSSASTIQTGSVAKNSARGSRKNSPQPKGKKAASASVEPEAEASTSKTKTAGQKGKSKKALAAAAAAAAAAAEKEAQDAETDGAAAAETDSADVPEIADDAEQQTGESVAMAASKSKGKQAAKASGSLEDVDEDAAKPSTSKEKKGAKGARKTPVPKERKPRAKSKAALAKAAAAEAAAAAAAAAASESSPAPADSTAKSQSPAASQLSVAASGVAGSTSGSAAEDDKPNVQSSALVSPAMTVNSADLLMSPQPTPGVLSGVLSGMRPPAMQQQQQLNGNISQRTINIAVAQLNTQLQAIARANGTAPIEIPTNITSEYLNANPQYYQMLRQQVSVVARQQLQLQLQQQRQQQQQQGGLSTVAGSIGSPQMRPTTPANMAAMMQALQNNTAAAVVSPTGSAQAQVQAPASATTQPDATSAGANSGANTGAQQPLQIQQMLNQLQVTREDFVLVQQYCRISGLQLAGPQDPRFHILLGKAKSGELRRLVVERPGMPAQQQPSNTAGQDMSSAAPMQANSISIAQTPAVVPIQLPRDLSTMTPQERQQFNEFMRLRQLPNAGAGQQNSSANPGLIPNQATFAAAANMLQQQRQMAMSAAATATAASAAVGQSPAIAGNLQSPMVRPAQINGTPVAQPAQRPQAPSIAAMASPNPGPAVPPGLPSAGQQQLLQQLNMAGVTPQERQQVFLQIQQMTLQQQQQRQQQQQQLQQAAAAAPQRPPQINIPMLLQQITSGQVNPAALPPQFLIYLLQNAQLPISPEHRLIMQQTLAHHIQLQQQQQQNGGNQVAAAAATGSGQTGGPSQ</sequence>
<dbReference type="InterPro" id="IPR046468">
    <property type="entry name" value="Spt20-like_SEP"/>
</dbReference>
<name>A0A9W8LIK2_9FUNG</name>
<feature type="compositionally biased region" description="Basic and acidic residues" evidence="1">
    <location>
        <begin position="16"/>
        <end position="29"/>
    </location>
</feature>
<dbReference type="PANTHER" id="PTHR13526:SF8">
    <property type="entry name" value="TRANSCRIPTION FACTOR SPT20 HOMOLOG"/>
    <property type="match status" value="1"/>
</dbReference>
<feature type="compositionally biased region" description="Polar residues" evidence="1">
    <location>
        <begin position="742"/>
        <end position="768"/>
    </location>
</feature>
<evidence type="ECO:0000259" key="2">
    <source>
        <dbReference type="Pfam" id="PF12090"/>
    </source>
</evidence>
<feature type="region of interest" description="Disordered" evidence="1">
    <location>
        <begin position="1"/>
        <end position="58"/>
    </location>
</feature>
<dbReference type="GO" id="GO:0003712">
    <property type="term" value="F:transcription coregulator activity"/>
    <property type="evidence" value="ECO:0007669"/>
    <property type="project" value="InterPro"/>
</dbReference>
<organism evidence="3 4">
    <name type="scientific">Coemansia interrupta</name>
    <dbReference type="NCBI Taxonomy" id="1126814"/>
    <lineage>
        <taxon>Eukaryota</taxon>
        <taxon>Fungi</taxon>
        <taxon>Fungi incertae sedis</taxon>
        <taxon>Zoopagomycota</taxon>
        <taxon>Kickxellomycotina</taxon>
        <taxon>Kickxellomycetes</taxon>
        <taxon>Kickxellales</taxon>
        <taxon>Kickxellaceae</taxon>
        <taxon>Coemansia</taxon>
    </lineage>
</organism>
<feature type="domain" description="Spt20-like SEP" evidence="2">
    <location>
        <begin position="268"/>
        <end position="478"/>
    </location>
</feature>
<feature type="compositionally biased region" description="Acidic residues" evidence="1">
    <location>
        <begin position="110"/>
        <end position="135"/>
    </location>
</feature>
<feature type="compositionally biased region" description="Low complexity" evidence="1">
    <location>
        <begin position="679"/>
        <end position="692"/>
    </location>
</feature>
<feature type="region of interest" description="Disordered" evidence="1">
    <location>
        <begin position="1098"/>
        <end position="1117"/>
    </location>
</feature>
<feature type="compositionally biased region" description="Low complexity" evidence="1">
    <location>
        <begin position="1517"/>
        <end position="1536"/>
    </location>
</feature>
<evidence type="ECO:0000313" key="4">
    <source>
        <dbReference type="Proteomes" id="UP001140172"/>
    </source>
</evidence>
<dbReference type="Pfam" id="PF12090">
    <property type="entry name" value="Spt20_SEP"/>
    <property type="match status" value="1"/>
</dbReference>